<feature type="compositionally biased region" description="Basic residues" evidence="1">
    <location>
        <begin position="92"/>
        <end position="115"/>
    </location>
</feature>
<dbReference type="Proteomes" id="UP000053201">
    <property type="component" value="Unassembled WGS sequence"/>
</dbReference>
<proteinExistence type="predicted"/>
<evidence type="ECO:0000313" key="2">
    <source>
        <dbReference type="EMBL" id="KND04214.1"/>
    </source>
</evidence>
<feature type="region of interest" description="Disordered" evidence="1">
    <location>
        <begin position="1"/>
        <end position="151"/>
    </location>
</feature>
<dbReference type="GO" id="GO:0005634">
    <property type="term" value="C:nucleus"/>
    <property type="evidence" value="ECO:0007669"/>
    <property type="project" value="TreeGrafter"/>
</dbReference>
<dbReference type="AlphaFoldDB" id="A0A0L0HTM1"/>
<gene>
    <name evidence="2" type="ORF">SPPG_01647</name>
</gene>
<keyword evidence="3" id="KW-1185">Reference proteome</keyword>
<dbReference type="VEuPathDB" id="FungiDB:SPPG_01647"/>
<feature type="compositionally biased region" description="Basic and acidic residues" evidence="1">
    <location>
        <begin position="58"/>
        <end position="81"/>
    </location>
</feature>
<evidence type="ECO:0000313" key="3">
    <source>
        <dbReference type="Proteomes" id="UP000053201"/>
    </source>
</evidence>
<dbReference type="InParanoid" id="A0A0L0HTM1"/>
<sequence length="230" mass="25818">MAKKRSRTAKDAKDAAPRDLAPTQGSGIQKDMPRKYRNLLAAEKFSKRGKNVTGKNDNQSEDRRPGESLGDYSKRVDDKVRSLVNTAVKSVSKTRQKKKEWLAKRKAKSTSKRKGQASDDEDDRRLGKDNVKFGTVAMQPPSITAVPKQRGNNQAAAIAALQRLENARAEKEQESQPKDTEVINTVGRKRKLKTLPEVERIAITNERERAIAHYRAIKGTLTAERPEEED</sequence>
<dbReference type="PANTHER" id="PTHR21838:SF2">
    <property type="entry name" value="COILED-COIL DOMAIN-CONTAINING PROTEIN 137"/>
    <property type="match status" value="1"/>
</dbReference>
<dbReference type="PANTHER" id="PTHR21838">
    <property type="entry name" value="COILED-COIL DOMAIN-CONTAINING PROTEIN 137"/>
    <property type="match status" value="1"/>
</dbReference>
<name>A0A0L0HTM1_SPIPD</name>
<dbReference type="GeneID" id="27685298"/>
<accession>A0A0L0HTM1</accession>
<feature type="compositionally biased region" description="Basic and acidic residues" evidence="1">
    <location>
        <begin position="8"/>
        <end position="17"/>
    </location>
</feature>
<dbReference type="OMA" id="EMPKGAM"/>
<dbReference type="EMBL" id="KQ257451">
    <property type="protein sequence ID" value="KND04214.1"/>
    <property type="molecule type" value="Genomic_DNA"/>
</dbReference>
<reference evidence="2 3" key="1">
    <citation type="submission" date="2009-08" db="EMBL/GenBank/DDBJ databases">
        <title>The Genome Sequence of Spizellomyces punctatus strain DAOM BR117.</title>
        <authorList>
            <consortium name="The Broad Institute Genome Sequencing Platform"/>
            <person name="Russ C."/>
            <person name="Cuomo C."/>
            <person name="Shea T."/>
            <person name="Young S.K."/>
            <person name="Zeng Q."/>
            <person name="Koehrsen M."/>
            <person name="Haas B."/>
            <person name="Borodovsky M."/>
            <person name="Guigo R."/>
            <person name="Alvarado L."/>
            <person name="Berlin A."/>
            <person name="Bochicchio J."/>
            <person name="Borenstein D."/>
            <person name="Chapman S."/>
            <person name="Chen Z."/>
            <person name="Engels R."/>
            <person name="Freedman E."/>
            <person name="Gellesch M."/>
            <person name="Goldberg J."/>
            <person name="Griggs A."/>
            <person name="Gujja S."/>
            <person name="Heiman D."/>
            <person name="Hepburn T."/>
            <person name="Howarth C."/>
            <person name="Jen D."/>
            <person name="Larson L."/>
            <person name="Lewis B."/>
            <person name="Mehta T."/>
            <person name="Park D."/>
            <person name="Pearson M."/>
            <person name="Roberts A."/>
            <person name="Saif S."/>
            <person name="Shenoy N."/>
            <person name="Sisk P."/>
            <person name="Stolte C."/>
            <person name="Sykes S."/>
            <person name="Thomson T."/>
            <person name="Walk T."/>
            <person name="White J."/>
            <person name="Yandava C."/>
            <person name="Burger G."/>
            <person name="Gray M.W."/>
            <person name="Holland P.W.H."/>
            <person name="King N."/>
            <person name="Lang F.B.F."/>
            <person name="Roger A.J."/>
            <person name="Ruiz-Trillo I."/>
            <person name="Lander E."/>
            <person name="Nusbaum C."/>
        </authorList>
    </citation>
    <scope>NUCLEOTIDE SEQUENCE [LARGE SCALE GENOMIC DNA]</scope>
    <source>
        <strain evidence="2 3">DAOM BR117</strain>
    </source>
</reference>
<dbReference type="eggNOG" id="ENOG502SCQQ">
    <property type="taxonomic scope" value="Eukaryota"/>
</dbReference>
<protein>
    <submittedName>
        <fullName evidence="2">Uncharacterized protein</fullName>
    </submittedName>
</protein>
<organism evidence="2 3">
    <name type="scientific">Spizellomyces punctatus (strain DAOM BR117)</name>
    <dbReference type="NCBI Taxonomy" id="645134"/>
    <lineage>
        <taxon>Eukaryota</taxon>
        <taxon>Fungi</taxon>
        <taxon>Fungi incertae sedis</taxon>
        <taxon>Chytridiomycota</taxon>
        <taxon>Chytridiomycota incertae sedis</taxon>
        <taxon>Chytridiomycetes</taxon>
        <taxon>Spizellomycetales</taxon>
        <taxon>Spizellomycetaceae</taxon>
        <taxon>Spizellomyces</taxon>
    </lineage>
</organism>
<dbReference type="OrthoDB" id="5876637at2759"/>
<dbReference type="RefSeq" id="XP_016612253.1">
    <property type="nucleotide sequence ID" value="XM_016749966.1"/>
</dbReference>
<dbReference type="InterPro" id="IPR026680">
    <property type="entry name" value="CCDC137"/>
</dbReference>
<evidence type="ECO:0000256" key="1">
    <source>
        <dbReference type="SAM" id="MobiDB-lite"/>
    </source>
</evidence>